<dbReference type="Pfam" id="PF19573">
    <property type="entry name" value="DUF6089"/>
    <property type="match status" value="1"/>
</dbReference>
<evidence type="ECO:0000313" key="2">
    <source>
        <dbReference type="EMBL" id="MBN7809484.1"/>
    </source>
</evidence>
<dbReference type="InterPro" id="IPR045743">
    <property type="entry name" value="DUF6089"/>
</dbReference>
<reference evidence="2 3" key="1">
    <citation type="submission" date="2021-03" db="EMBL/GenBank/DDBJ databases">
        <title>novel species isolated from a fishpond in China.</title>
        <authorList>
            <person name="Lu H."/>
            <person name="Cai Z."/>
        </authorList>
    </citation>
    <scope>NUCLEOTIDE SEQUENCE [LARGE SCALE GENOMIC DNA]</scope>
    <source>
        <strain evidence="2 3">H41</strain>
    </source>
</reference>
<gene>
    <name evidence="2" type="ORF">J0A68_00865</name>
</gene>
<dbReference type="InterPro" id="IPR011250">
    <property type="entry name" value="OMP/PagP_B-barrel"/>
</dbReference>
<dbReference type="Gene3D" id="2.40.160.20">
    <property type="match status" value="1"/>
</dbReference>
<dbReference type="Proteomes" id="UP000664317">
    <property type="component" value="Unassembled WGS sequence"/>
</dbReference>
<name>A0ABS3C1P1_9BACT</name>
<proteinExistence type="predicted"/>
<dbReference type="RefSeq" id="WP_206576288.1">
    <property type="nucleotide sequence ID" value="NZ_JAFKCT010000001.1"/>
</dbReference>
<protein>
    <submittedName>
        <fullName evidence="2">Outer membrane beta-barrel protein</fullName>
    </submittedName>
</protein>
<comment type="caution">
    <text evidence="2">The sequence shown here is derived from an EMBL/GenBank/DDBJ whole genome shotgun (WGS) entry which is preliminary data.</text>
</comment>
<keyword evidence="3" id="KW-1185">Reference proteome</keyword>
<evidence type="ECO:0000259" key="1">
    <source>
        <dbReference type="Pfam" id="PF19573"/>
    </source>
</evidence>
<accession>A0ABS3C1P1</accession>
<dbReference type="SUPFAM" id="SSF56925">
    <property type="entry name" value="OMPA-like"/>
    <property type="match status" value="1"/>
</dbReference>
<evidence type="ECO:0000313" key="3">
    <source>
        <dbReference type="Proteomes" id="UP000664317"/>
    </source>
</evidence>
<organism evidence="2 3">
    <name type="scientific">Algoriphagus oliviformis</name>
    <dbReference type="NCBI Taxonomy" id="2811231"/>
    <lineage>
        <taxon>Bacteria</taxon>
        <taxon>Pseudomonadati</taxon>
        <taxon>Bacteroidota</taxon>
        <taxon>Cytophagia</taxon>
        <taxon>Cytophagales</taxon>
        <taxon>Cyclobacteriaceae</taxon>
        <taxon>Algoriphagus</taxon>
    </lineage>
</organism>
<feature type="domain" description="DUF6089" evidence="1">
    <location>
        <begin position="11"/>
        <end position="252"/>
    </location>
</feature>
<dbReference type="EMBL" id="JAFKCT010000001">
    <property type="protein sequence ID" value="MBN7809484.1"/>
    <property type="molecule type" value="Genomic_DNA"/>
</dbReference>
<sequence length="253" mass="28325">MKKVNFKIIRHLLVFILVLTGYLIPANAQEYEIGGGLGVGTYTGDIIRKVDPRQIGLQGTLFGKRNFDNVWSLRVAISSSILQAEDSLRPLDPAARVRDGRFRGGVIEASAVMEFNFLDFLGKSSEFRWSPYAFFGLGYAHFMMKGNTYAYLPSEKYNLGSVVIPFGGGVKYKLNDRWTLAGELGFRPTMTDYLDKIDSSLPAIPRYAPPADPNTGQIPPYGINFGNPNTKDWYYFMGLTISYTISNVKCFAY</sequence>